<dbReference type="EMBL" id="MU802297">
    <property type="protein sequence ID" value="KAJ3979642.1"/>
    <property type="molecule type" value="Genomic_DNA"/>
</dbReference>
<name>A0AA38UMA2_9AGAR</name>
<dbReference type="AlphaFoldDB" id="A0AA38UMA2"/>
<comment type="caution">
    <text evidence="1">The sequence shown here is derived from an EMBL/GenBank/DDBJ whole genome shotgun (WGS) entry which is preliminary data.</text>
</comment>
<gene>
    <name evidence="1" type="ORF">F5890DRAFT_1545715</name>
</gene>
<accession>A0AA38UMA2</accession>
<dbReference type="Proteomes" id="UP001163850">
    <property type="component" value="Unassembled WGS sequence"/>
</dbReference>
<proteinExistence type="predicted"/>
<protein>
    <submittedName>
        <fullName evidence="1">Uncharacterized protein</fullName>
    </submittedName>
</protein>
<reference evidence="1" key="1">
    <citation type="submission" date="2022-08" db="EMBL/GenBank/DDBJ databases">
        <authorList>
            <consortium name="DOE Joint Genome Institute"/>
            <person name="Min B."/>
            <person name="Riley R."/>
            <person name="Sierra-Patev S."/>
            <person name="Naranjo-Ortiz M."/>
            <person name="Looney B."/>
            <person name="Konkel Z."/>
            <person name="Slot J.C."/>
            <person name="Sakamoto Y."/>
            <person name="Steenwyk J.L."/>
            <person name="Rokas A."/>
            <person name="Carro J."/>
            <person name="Camarero S."/>
            <person name="Ferreira P."/>
            <person name="Molpeceres G."/>
            <person name="Ruiz-Duenas F.J."/>
            <person name="Serrano A."/>
            <person name="Henrissat B."/>
            <person name="Drula E."/>
            <person name="Hughes K.W."/>
            <person name="Mata J.L."/>
            <person name="Ishikawa N.K."/>
            <person name="Vargas-Isla R."/>
            <person name="Ushijima S."/>
            <person name="Smith C.A."/>
            <person name="Ahrendt S."/>
            <person name="Andreopoulos W."/>
            <person name="He G."/>
            <person name="Labutti K."/>
            <person name="Lipzen A."/>
            <person name="Ng V."/>
            <person name="Sandor L."/>
            <person name="Barry K."/>
            <person name="Martinez A.T."/>
            <person name="Xiao Y."/>
            <person name="Gibbons J.G."/>
            <person name="Terashima K."/>
            <person name="Hibbett D.S."/>
            <person name="Grigoriev I.V."/>
        </authorList>
    </citation>
    <scope>NUCLEOTIDE SEQUENCE</scope>
    <source>
        <strain evidence="1">TFB7829</strain>
    </source>
</reference>
<sequence>MSPPMSSVHWLDISFCSRFSLPPTTAKPSLTRPPATRRSSAWEVPLAKSVVNSLACESENVFETESSAALCVQETRDVFAVDPLHEAEVEDSEYALDYALDDCDSEYGAMPILIEEVSSAESEFNASLDDHVLYSWTLNRTSLVIDSTTPWLTPHIVITPASDTMSDLAIAWSNQPCYYPDASRLCLLPSDFTENTPSPYPTPNSTATSPPPLALHPTPVFSPSRFNAMIESCSDERLSYFNVVIAVRRQVVKAVAIMASQAANTYRERYDLTLPFSNIERPFSWSDPAEPILTASRFLRATIIIDSSDPFRVPHIIINQPPPEDQWLTASNTINDPQNYGFGRFLVVHARGVNYINEPEDEYPSLANEETEYYDTSRFDEEGSRGWVEYATEHDESCGESYTSTVECYSSFEDLPELDTESLTSVESPSVETPEALDDEYFESALERASEKQEMSATDDLASTTFPSYFGGGPLERPTCKLFDDDDEIDQPLPEKIYSWADEEDDLPSLDDEWYQSVIRRTQSVADS</sequence>
<organism evidence="1 2">
    <name type="scientific">Lentinula detonsa</name>
    <dbReference type="NCBI Taxonomy" id="2804962"/>
    <lineage>
        <taxon>Eukaryota</taxon>
        <taxon>Fungi</taxon>
        <taxon>Dikarya</taxon>
        <taxon>Basidiomycota</taxon>
        <taxon>Agaricomycotina</taxon>
        <taxon>Agaricomycetes</taxon>
        <taxon>Agaricomycetidae</taxon>
        <taxon>Agaricales</taxon>
        <taxon>Marasmiineae</taxon>
        <taxon>Omphalotaceae</taxon>
        <taxon>Lentinula</taxon>
    </lineage>
</organism>
<evidence type="ECO:0000313" key="1">
    <source>
        <dbReference type="EMBL" id="KAJ3979642.1"/>
    </source>
</evidence>
<evidence type="ECO:0000313" key="2">
    <source>
        <dbReference type="Proteomes" id="UP001163850"/>
    </source>
</evidence>